<organism evidence="1 2">
    <name type="scientific">Sodalis ligni</name>
    <dbReference type="NCBI Taxonomy" id="2697027"/>
    <lineage>
        <taxon>Bacteria</taxon>
        <taxon>Pseudomonadati</taxon>
        <taxon>Pseudomonadota</taxon>
        <taxon>Gammaproteobacteria</taxon>
        <taxon>Enterobacterales</taxon>
        <taxon>Bruguierivoracaceae</taxon>
        <taxon>Sodalis</taxon>
    </lineage>
</organism>
<name>A0A4R1N6K3_9GAMM</name>
<dbReference type="Pfam" id="PF03928">
    <property type="entry name" value="HbpS-like"/>
    <property type="match status" value="1"/>
</dbReference>
<protein>
    <submittedName>
        <fullName evidence="1">Glc operon protein GlcG</fullName>
    </submittedName>
</protein>
<keyword evidence="2" id="KW-1185">Reference proteome</keyword>
<dbReference type="EMBL" id="SJOI01000001">
    <property type="protein sequence ID" value="TCL02139.1"/>
    <property type="molecule type" value="Genomic_DNA"/>
</dbReference>
<sequence length="137" mass="13870">MSQLNYYAANNITFMAAQGLLNVGIETAIKQKIAVSIAVVDRAGQLVAFGKMDAAPPISASVAEGKARTAAAIQDSTELFESMINRGEVAMLSLPHLVPLKGGLPLCAGGEIIGAVGVSGSTGEGDLSLAKCIVAAL</sequence>
<dbReference type="InterPro" id="IPR052517">
    <property type="entry name" value="GlcG_carb_metab_protein"/>
</dbReference>
<dbReference type="AlphaFoldDB" id="A0A4R1N6K3"/>
<dbReference type="RefSeq" id="WP_132921113.1">
    <property type="nucleotide sequence ID" value="NZ_SJOI01000001.1"/>
</dbReference>
<proteinExistence type="predicted"/>
<dbReference type="InterPro" id="IPR038084">
    <property type="entry name" value="PduO/GlcC-like_sf"/>
</dbReference>
<dbReference type="PANTHER" id="PTHR34309">
    <property type="entry name" value="SLR1406 PROTEIN"/>
    <property type="match status" value="1"/>
</dbReference>
<evidence type="ECO:0000313" key="1">
    <source>
        <dbReference type="EMBL" id="TCL02139.1"/>
    </source>
</evidence>
<dbReference type="Gene3D" id="3.30.450.150">
    <property type="entry name" value="Haem-degrading domain"/>
    <property type="match status" value="1"/>
</dbReference>
<reference evidence="1 2" key="1">
    <citation type="submission" date="2019-02" db="EMBL/GenBank/DDBJ databases">
        <title>Investigation of anaerobic lignin degradation for improved lignocellulosic biofuels.</title>
        <authorList>
            <person name="Deangelis K."/>
        </authorList>
    </citation>
    <scope>NUCLEOTIDE SEQUENCE [LARGE SCALE GENOMIC DNA]</scope>
    <source>
        <strain evidence="1 2">159R</strain>
    </source>
</reference>
<dbReference type="OrthoDB" id="9800768at2"/>
<dbReference type="SUPFAM" id="SSF143744">
    <property type="entry name" value="GlcG-like"/>
    <property type="match status" value="1"/>
</dbReference>
<dbReference type="InterPro" id="IPR005624">
    <property type="entry name" value="PduO/GlcC-like"/>
</dbReference>
<gene>
    <name evidence="1" type="ORF">EZJ58_0133</name>
</gene>
<evidence type="ECO:0000313" key="2">
    <source>
        <dbReference type="Proteomes" id="UP000294555"/>
    </source>
</evidence>
<dbReference type="PANTHER" id="PTHR34309:SF1">
    <property type="entry name" value="PROTEIN GLCG"/>
    <property type="match status" value="1"/>
</dbReference>
<dbReference type="Proteomes" id="UP000294555">
    <property type="component" value="Unassembled WGS sequence"/>
</dbReference>
<accession>A0A4R1N6K3</accession>
<comment type="caution">
    <text evidence="1">The sequence shown here is derived from an EMBL/GenBank/DDBJ whole genome shotgun (WGS) entry which is preliminary data.</text>
</comment>